<dbReference type="PANTHER" id="PTHR10724:SF10">
    <property type="entry name" value="S1 RNA-BINDING DOMAIN-CONTAINING PROTEIN 1"/>
    <property type="match status" value="1"/>
</dbReference>
<dbReference type="SUPFAM" id="SSF53098">
    <property type="entry name" value="Ribonuclease H-like"/>
    <property type="match status" value="1"/>
</dbReference>
<dbReference type="SMART" id="SM00732">
    <property type="entry name" value="YqgFc"/>
    <property type="match status" value="1"/>
</dbReference>
<dbReference type="SUPFAM" id="SSF50249">
    <property type="entry name" value="Nucleic acid-binding proteins"/>
    <property type="match status" value="1"/>
</dbReference>
<organism evidence="2 3">
    <name type="scientific">Mitsuokella jalaludinii</name>
    <dbReference type="NCBI Taxonomy" id="187979"/>
    <lineage>
        <taxon>Bacteria</taxon>
        <taxon>Bacillati</taxon>
        <taxon>Bacillota</taxon>
        <taxon>Negativicutes</taxon>
        <taxon>Selenomonadales</taxon>
        <taxon>Selenomonadaceae</taxon>
        <taxon>Mitsuokella</taxon>
    </lineage>
</organism>
<dbReference type="GO" id="GO:0006139">
    <property type="term" value="P:nucleobase-containing compound metabolic process"/>
    <property type="evidence" value="ECO:0007669"/>
    <property type="project" value="InterPro"/>
</dbReference>
<proteinExistence type="predicted"/>
<dbReference type="InterPro" id="IPR012337">
    <property type="entry name" value="RNaseH-like_sf"/>
</dbReference>
<dbReference type="Gene3D" id="1.10.3500.10">
    <property type="entry name" value="Tex N-terminal region-like"/>
    <property type="match status" value="1"/>
</dbReference>
<dbReference type="RefSeq" id="WP_036378539.1">
    <property type="nucleotide sequence ID" value="NZ_CABIWZ010000016.1"/>
</dbReference>
<dbReference type="eggNOG" id="COG2183">
    <property type="taxonomic scope" value="Bacteria"/>
</dbReference>
<dbReference type="Gene3D" id="1.10.150.310">
    <property type="entry name" value="Tex RuvX-like domain-like"/>
    <property type="match status" value="1"/>
</dbReference>
<dbReference type="Pfam" id="PF16921">
    <property type="entry name" value="Tex_YqgF"/>
    <property type="match status" value="1"/>
</dbReference>
<dbReference type="InterPro" id="IPR006641">
    <property type="entry name" value="YqgF/RNaseH-like_dom"/>
</dbReference>
<dbReference type="FunFam" id="1.10.10.650:FF:000001">
    <property type="entry name" value="S1 RNA-binding domain 1"/>
    <property type="match status" value="1"/>
</dbReference>
<dbReference type="InterPro" id="IPR018974">
    <property type="entry name" value="Tex-like_N"/>
</dbReference>
<dbReference type="GO" id="GO:0003729">
    <property type="term" value="F:mRNA binding"/>
    <property type="evidence" value="ECO:0007669"/>
    <property type="project" value="UniProtKB-ARBA"/>
</dbReference>
<dbReference type="InterPro" id="IPR012340">
    <property type="entry name" value="NA-bd_OB-fold"/>
</dbReference>
<protein>
    <submittedName>
        <fullName evidence="2">30S ribosomal protein S1</fullName>
    </submittedName>
</protein>
<dbReference type="Pfam" id="PF12836">
    <property type="entry name" value="HHH_3"/>
    <property type="match status" value="1"/>
</dbReference>
<dbReference type="GO" id="GO:0006412">
    <property type="term" value="P:translation"/>
    <property type="evidence" value="ECO:0007669"/>
    <property type="project" value="TreeGrafter"/>
</dbReference>
<dbReference type="InterPro" id="IPR023323">
    <property type="entry name" value="Tex-like_dom_sf"/>
</dbReference>
<dbReference type="GO" id="GO:0005840">
    <property type="term" value="C:ribosome"/>
    <property type="evidence" value="ECO:0007669"/>
    <property type="project" value="UniProtKB-KW"/>
</dbReference>
<dbReference type="FunFam" id="2.40.50.140:FF:000051">
    <property type="entry name" value="RNA-binding transcriptional accessory protein"/>
    <property type="match status" value="1"/>
</dbReference>
<evidence type="ECO:0000313" key="3">
    <source>
        <dbReference type="Proteomes" id="UP000095546"/>
    </source>
</evidence>
<dbReference type="InterPro" id="IPR041692">
    <property type="entry name" value="HHH_9"/>
</dbReference>
<dbReference type="Gene3D" id="2.40.50.140">
    <property type="entry name" value="Nucleic acid-binding proteins"/>
    <property type="match status" value="1"/>
</dbReference>
<dbReference type="InterPro" id="IPR010994">
    <property type="entry name" value="RuvA_2-like"/>
</dbReference>
<evidence type="ECO:0000313" key="2">
    <source>
        <dbReference type="EMBL" id="CUN96281.1"/>
    </source>
</evidence>
<dbReference type="PANTHER" id="PTHR10724">
    <property type="entry name" value="30S RIBOSOMAL PROTEIN S1"/>
    <property type="match status" value="1"/>
</dbReference>
<feature type="domain" description="S1 motif" evidence="1">
    <location>
        <begin position="656"/>
        <end position="725"/>
    </location>
</feature>
<dbReference type="Pfam" id="PF09371">
    <property type="entry name" value="Tex_N"/>
    <property type="match status" value="1"/>
</dbReference>
<dbReference type="FunFam" id="1.10.150.310:FF:000001">
    <property type="entry name" value="RNA-binding transcriptional accessory protein"/>
    <property type="match status" value="1"/>
</dbReference>
<gene>
    <name evidence="2" type="primary">yhgF</name>
    <name evidence="2" type="ORF">ERS852385_01796</name>
</gene>
<dbReference type="AlphaFoldDB" id="A0A174B5A7"/>
<dbReference type="SUPFAM" id="SSF158832">
    <property type="entry name" value="Tex N-terminal region-like"/>
    <property type="match status" value="1"/>
</dbReference>
<dbReference type="Pfam" id="PF22706">
    <property type="entry name" value="Tex_central_region"/>
    <property type="match status" value="1"/>
</dbReference>
<sequence>MLEKDIYPKIASELKVQPHQVEAAAKLLDEGNTVPFIARYRKEATGSLEDEQLRELEERLAYLRGLVKRQEEILAKIEEQGKLTDDLRRAIEKATKLQELEDLYLPYKQKKRTRAQIARERGLEPLANRMLLASDQKGSPEAIAAAFCQEDKGVATAEDALQGVMDIVAETFMEEAKVRQSMREHITKTGSLQTELAKDAPEESQQVFRMYEAYEEPVHRLPPHRILAINRGEKLGCLKVMLATDHEENCRLIERQLHRAPSIWTKYLQLAIEDGYKRLLLPSLTREIRTALTEKAEKHAIHLFGVNLRQLLLQAPLAGHTVMGLDPGYRNGCKMAVVDPTGRVLDYGVLQITQSDRAREAAAARVLTSIRKNGVTLLSIGNGTASYETDQFAAALIQDNHLKDVHYLITNEAGASVYSASKLAKEELPEYDVVIRGAVSIARRVQDPLAELVKIDPQAIGVGQYQHDVNQKELASTLDATIESAVNHVGVDLNTASAALLRHIAGINATTAKNIIAYRNEHGVFTSRRQLLKVPRLGPAAFTQCAGFLRIHGAKSPLDNTPVHPESYALAEKILQKLGFTLQDLRAPEQLERMKLKRRLLDERKERELAAALQAGAPTVHDILDALVSPGRDPRADLPAPLTRQAIVKLSELKPGTILRGTVRNITDFGAFVDIGLHEDGLIHISELAKRRVKHPLEVVSIGQVLRVMVISVDEKRGRIGLSLKRVPEEVSV</sequence>
<dbReference type="InterPro" id="IPR032639">
    <property type="entry name" value="Tex_YqgF"/>
</dbReference>
<dbReference type="Pfam" id="PF00575">
    <property type="entry name" value="S1"/>
    <property type="match status" value="1"/>
</dbReference>
<dbReference type="InterPro" id="IPR023319">
    <property type="entry name" value="Tex-like_HTH_dom_sf"/>
</dbReference>
<dbReference type="OrthoDB" id="9804714at2"/>
<dbReference type="CDD" id="cd05685">
    <property type="entry name" value="S1_Tex"/>
    <property type="match status" value="1"/>
</dbReference>
<dbReference type="FunFam" id="3.30.420.140:FF:000001">
    <property type="entry name" value="RNA-binding transcriptional accessory protein"/>
    <property type="match status" value="1"/>
</dbReference>
<dbReference type="EMBL" id="CYYU01000016">
    <property type="protein sequence ID" value="CUN96281.1"/>
    <property type="molecule type" value="Genomic_DNA"/>
</dbReference>
<dbReference type="GO" id="GO:0003735">
    <property type="term" value="F:structural constituent of ribosome"/>
    <property type="evidence" value="ECO:0007669"/>
    <property type="project" value="TreeGrafter"/>
</dbReference>
<dbReference type="Gene3D" id="3.30.420.140">
    <property type="entry name" value="YqgF/RNase H-like domain"/>
    <property type="match status" value="1"/>
</dbReference>
<dbReference type="SMART" id="SM00316">
    <property type="entry name" value="S1"/>
    <property type="match status" value="1"/>
</dbReference>
<dbReference type="Gene3D" id="1.10.10.650">
    <property type="entry name" value="RuvA domain 2-like"/>
    <property type="match status" value="1"/>
</dbReference>
<keyword evidence="3" id="KW-1185">Reference proteome</keyword>
<reference evidence="2 3" key="1">
    <citation type="submission" date="2015-09" db="EMBL/GenBank/DDBJ databases">
        <authorList>
            <consortium name="Pathogen Informatics"/>
        </authorList>
    </citation>
    <scope>NUCLEOTIDE SEQUENCE [LARGE SCALE GENOMIC DNA]</scope>
    <source>
        <strain evidence="2 3">2789STDY5608828</strain>
    </source>
</reference>
<dbReference type="InterPro" id="IPR055179">
    <property type="entry name" value="Tex-like_central_region"/>
</dbReference>
<dbReference type="Pfam" id="PF17674">
    <property type="entry name" value="HHH_9"/>
    <property type="match status" value="1"/>
</dbReference>
<evidence type="ECO:0000259" key="1">
    <source>
        <dbReference type="PROSITE" id="PS50126"/>
    </source>
</evidence>
<name>A0A174B5A7_9FIRM</name>
<dbReference type="InterPro" id="IPR050437">
    <property type="entry name" value="Ribos_protein_bS1-like"/>
</dbReference>
<dbReference type="GO" id="GO:0005737">
    <property type="term" value="C:cytoplasm"/>
    <property type="evidence" value="ECO:0007669"/>
    <property type="project" value="UniProtKB-ARBA"/>
</dbReference>
<accession>A0A174B5A7</accession>
<dbReference type="InterPro" id="IPR044146">
    <property type="entry name" value="S1_Tex"/>
</dbReference>
<keyword evidence="2" id="KW-0689">Ribosomal protein</keyword>
<dbReference type="InterPro" id="IPR037027">
    <property type="entry name" value="YqgF/RNaseH-like_dom_sf"/>
</dbReference>
<dbReference type="SUPFAM" id="SSF47781">
    <property type="entry name" value="RuvA domain 2-like"/>
    <property type="match status" value="2"/>
</dbReference>
<dbReference type="Proteomes" id="UP000095546">
    <property type="component" value="Unassembled WGS sequence"/>
</dbReference>
<dbReference type="PROSITE" id="PS50126">
    <property type="entry name" value="S1"/>
    <property type="match status" value="1"/>
</dbReference>
<dbReference type="InterPro" id="IPR003029">
    <property type="entry name" value="S1_domain"/>
</dbReference>
<dbReference type="STRING" id="187979.ERS852385_01796"/>
<keyword evidence="2" id="KW-0687">Ribonucleoprotein</keyword>